<dbReference type="Gene3D" id="1.20.1600.10">
    <property type="entry name" value="Outer membrane efflux proteins (OEP)"/>
    <property type="match status" value="1"/>
</dbReference>
<keyword evidence="9" id="KW-0732">Signal</keyword>
<protein>
    <submittedName>
        <fullName evidence="10">Outer membrane protein TolC</fullName>
    </submittedName>
</protein>
<evidence type="ECO:0000256" key="4">
    <source>
        <dbReference type="ARBA" id="ARBA00022452"/>
    </source>
</evidence>
<dbReference type="GO" id="GO:1990281">
    <property type="term" value="C:efflux pump complex"/>
    <property type="evidence" value="ECO:0007669"/>
    <property type="project" value="TreeGrafter"/>
</dbReference>
<dbReference type="SUPFAM" id="SSF56954">
    <property type="entry name" value="Outer membrane efflux proteins (OEP)"/>
    <property type="match status" value="1"/>
</dbReference>
<evidence type="ECO:0000313" key="11">
    <source>
        <dbReference type="Proteomes" id="UP000280881"/>
    </source>
</evidence>
<organism evidence="10 11">
    <name type="scientific">Thermovibrio guaymasensis</name>
    <dbReference type="NCBI Taxonomy" id="240167"/>
    <lineage>
        <taxon>Bacteria</taxon>
        <taxon>Pseudomonadati</taxon>
        <taxon>Aquificota</taxon>
        <taxon>Aquificia</taxon>
        <taxon>Desulfurobacteriales</taxon>
        <taxon>Desulfurobacteriaceae</taxon>
        <taxon>Thermovibrio</taxon>
    </lineage>
</organism>
<comment type="caution">
    <text evidence="10">The sequence shown here is derived from an EMBL/GenBank/DDBJ whole genome shotgun (WGS) entry which is preliminary data.</text>
</comment>
<dbReference type="GO" id="GO:0015562">
    <property type="term" value="F:efflux transmembrane transporter activity"/>
    <property type="evidence" value="ECO:0007669"/>
    <property type="project" value="InterPro"/>
</dbReference>
<keyword evidence="5" id="KW-0812">Transmembrane</keyword>
<dbReference type="Pfam" id="PF02321">
    <property type="entry name" value="OEP"/>
    <property type="match status" value="2"/>
</dbReference>
<gene>
    <name evidence="10" type="ORF">C7457_1375</name>
</gene>
<dbReference type="RefSeq" id="WP_121171397.1">
    <property type="nucleotide sequence ID" value="NZ_RBIE01000003.1"/>
</dbReference>
<feature type="signal peptide" evidence="9">
    <location>
        <begin position="1"/>
        <end position="19"/>
    </location>
</feature>
<proteinExistence type="inferred from homology"/>
<keyword evidence="3" id="KW-0813">Transport</keyword>
<evidence type="ECO:0000256" key="1">
    <source>
        <dbReference type="ARBA" id="ARBA00004442"/>
    </source>
</evidence>
<sequence length="426" mass="48734">MKILLSLIAFLLPILSAQGLTLKEAKELAEKNYPKLKALREEVRESSLSAEISRRERFGEVDSVGSYTSYNRNYILVPMFHPPNPLNPPPFDSRKLTYGISLKVPLYLGGVISRKVELNKVKEELLKNSLKAATWQVKLNATTLFLKILSLSEREKALKEHLKSLEKLYENTKAGVEVGKLAPVDLMKIGYSVREVEAGLKEVREMKKALLTALETLLGRKVKDLQPPHFSYQPKEWKIGEFYSELLERNSRVKAAERRVELSKVKEKLTKAKYGLKFTVNGLLTRRYGFDSGENEAYSSISLNLSFPVFTGGRKGLELLQRESEVRRALYEQETVKRELKRELAEVVALLNSIQERLEADKEKLKLAKEVERIEELKYVSGKGDINHLLLAKAQRFESQADLNASYYEWFSALERLKALLEVNNE</sequence>
<comment type="subcellular location">
    <subcellularLocation>
        <location evidence="1">Cell outer membrane</location>
    </subcellularLocation>
</comment>
<evidence type="ECO:0000313" key="10">
    <source>
        <dbReference type="EMBL" id="RKQ60553.1"/>
    </source>
</evidence>
<dbReference type="PANTHER" id="PTHR30026:SF20">
    <property type="entry name" value="OUTER MEMBRANE PROTEIN TOLC"/>
    <property type="match status" value="1"/>
</dbReference>
<dbReference type="GO" id="GO:0015288">
    <property type="term" value="F:porin activity"/>
    <property type="evidence" value="ECO:0007669"/>
    <property type="project" value="TreeGrafter"/>
</dbReference>
<evidence type="ECO:0000256" key="7">
    <source>
        <dbReference type="ARBA" id="ARBA00023237"/>
    </source>
</evidence>
<dbReference type="Proteomes" id="UP000280881">
    <property type="component" value="Unassembled WGS sequence"/>
</dbReference>
<feature type="chain" id="PRO_5019303974" evidence="9">
    <location>
        <begin position="20"/>
        <end position="426"/>
    </location>
</feature>
<name>A0A420W5Z1_9BACT</name>
<reference evidence="10 11" key="1">
    <citation type="submission" date="2018-10" db="EMBL/GenBank/DDBJ databases">
        <title>Genomic Encyclopedia of Type Strains, Phase IV (KMG-IV): sequencing the most valuable type-strain genomes for metagenomic binning, comparative biology and taxonomic classification.</title>
        <authorList>
            <person name="Goeker M."/>
        </authorList>
    </citation>
    <scope>NUCLEOTIDE SEQUENCE [LARGE SCALE GENOMIC DNA]</scope>
    <source>
        <strain evidence="10 11">DSM 15521</strain>
    </source>
</reference>
<dbReference type="PANTHER" id="PTHR30026">
    <property type="entry name" value="OUTER MEMBRANE PROTEIN TOLC"/>
    <property type="match status" value="1"/>
</dbReference>
<keyword evidence="8" id="KW-0175">Coiled coil</keyword>
<comment type="similarity">
    <text evidence="2">Belongs to the outer membrane factor (OMF) (TC 1.B.17) family.</text>
</comment>
<dbReference type="OrthoDB" id="12689at2"/>
<feature type="coiled-coil region" evidence="8">
    <location>
        <begin position="337"/>
        <end position="377"/>
    </location>
</feature>
<evidence type="ECO:0000256" key="6">
    <source>
        <dbReference type="ARBA" id="ARBA00023136"/>
    </source>
</evidence>
<keyword evidence="6" id="KW-0472">Membrane</keyword>
<keyword evidence="4" id="KW-1134">Transmembrane beta strand</keyword>
<dbReference type="AlphaFoldDB" id="A0A420W5Z1"/>
<dbReference type="GO" id="GO:0009279">
    <property type="term" value="C:cell outer membrane"/>
    <property type="evidence" value="ECO:0007669"/>
    <property type="project" value="UniProtKB-SubCell"/>
</dbReference>
<dbReference type="InterPro" id="IPR003423">
    <property type="entry name" value="OMP_efflux"/>
</dbReference>
<dbReference type="EMBL" id="RBIE01000003">
    <property type="protein sequence ID" value="RKQ60553.1"/>
    <property type="molecule type" value="Genomic_DNA"/>
</dbReference>
<keyword evidence="7" id="KW-0998">Cell outer membrane</keyword>
<dbReference type="InterPro" id="IPR051906">
    <property type="entry name" value="TolC-like"/>
</dbReference>
<evidence type="ECO:0000256" key="8">
    <source>
        <dbReference type="SAM" id="Coils"/>
    </source>
</evidence>
<evidence type="ECO:0000256" key="9">
    <source>
        <dbReference type="SAM" id="SignalP"/>
    </source>
</evidence>
<evidence type="ECO:0000256" key="2">
    <source>
        <dbReference type="ARBA" id="ARBA00007613"/>
    </source>
</evidence>
<keyword evidence="11" id="KW-1185">Reference proteome</keyword>
<evidence type="ECO:0000256" key="3">
    <source>
        <dbReference type="ARBA" id="ARBA00022448"/>
    </source>
</evidence>
<accession>A0A420W5Z1</accession>
<evidence type="ECO:0000256" key="5">
    <source>
        <dbReference type="ARBA" id="ARBA00022692"/>
    </source>
</evidence>